<sequence length="361" mass="40945">MVQFSTSVVVAALLTAPALAAPMVSHEHHAHPGVSHIARREPRSRAALRQQEARDLEDMGDLLARFHGMGHGGMKRLHARDDKKKDEHKKDDKEKDNKKKDDKKKDDKKKDDKKDEHKKDDKKKHEHKKDAKKDEHKKDDKKKHEKKDDKKKEEHKKDEHKKDEHKKEEPKQDAHKETEHSPAVEHQQATEALETPEPTAEAEETPVPEAQEEAPATTDEPAAPQLEGRARIRGSIGAHPHLSGMKDYPTREYADLKARGQRGRGSLQAGGLAQVFRRELYDVEQFSARDWEELEELTARSPFLGKVVRKVKGIFKGKGAAKGAQAGAEVHAATQPAERDLESVEELARRAYFDSEFDELD</sequence>
<feature type="compositionally biased region" description="Basic and acidic residues" evidence="1">
    <location>
        <begin position="128"/>
        <end position="138"/>
    </location>
</feature>
<reference evidence="3 4" key="1">
    <citation type="submission" date="2020-01" db="EMBL/GenBank/DDBJ databases">
        <authorList>
            <person name="Gupta K D."/>
        </authorList>
    </citation>
    <scope>NUCLEOTIDE SEQUENCE [LARGE SCALE GENOMIC DNA]</scope>
</reference>
<evidence type="ECO:0000313" key="4">
    <source>
        <dbReference type="Proteomes" id="UP000467700"/>
    </source>
</evidence>
<organism evidence="3 4">
    <name type="scientific">Cyclocybe aegerita</name>
    <name type="common">Black poplar mushroom</name>
    <name type="synonym">Agrocybe aegerita</name>
    <dbReference type="NCBI Taxonomy" id="1973307"/>
    <lineage>
        <taxon>Eukaryota</taxon>
        <taxon>Fungi</taxon>
        <taxon>Dikarya</taxon>
        <taxon>Basidiomycota</taxon>
        <taxon>Agaricomycotina</taxon>
        <taxon>Agaricomycetes</taxon>
        <taxon>Agaricomycetidae</taxon>
        <taxon>Agaricales</taxon>
        <taxon>Agaricineae</taxon>
        <taxon>Bolbitiaceae</taxon>
        <taxon>Cyclocybe</taxon>
    </lineage>
</organism>
<feature type="region of interest" description="Disordered" evidence="1">
    <location>
        <begin position="26"/>
        <end position="248"/>
    </location>
</feature>
<feature type="compositionally biased region" description="Basic and acidic residues" evidence="1">
    <location>
        <begin position="146"/>
        <end position="183"/>
    </location>
</feature>
<dbReference type="AlphaFoldDB" id="A0A8S0VQ44"/>
<feature type="signal peptide" evidence="2">
    <location>
        <begin position="1"/>
        <end position="20"/>
    </location>
</feature>
<accession>A0A8S0VQ44</accession>
<evidence type="ECO:0000256" key="2">
    <source>
        <dbReference type="SAM" id="SignalP"/>
    </source>
</evidence>
<keyword evidence="4" id="KW-1185">Reference proteome</keyword>
<proteinExistence type="predicted"/>
<feature type="compositionally biased region" description="Low complexity" evidence="1">
    <location>
        <begin position="213"/>
        <end position="224"/>
    </location>
</feature>
<keyword evidence="2" id="KW-0732">Signal</keyword>
<dbReference type="Proteomes" id="UP000467700">
    <property type="component" value="Unassembled WGS sequence"/>
</dbReference>
<protein>
    <submittedName>
        <fullName evidence="3">Uncharacterized protein</fullName>
    </submittedName>
</protein>
<evidence type="ECO:0000313" key="3">
    <source>
        <dbReference type="EMBL" id="CAA7258516.1"/>
    </source>
</evidence>
<feature type="compositionally biased region" description="Low complexity" evidence="1">
    <location>
        <begin position="189"/>
        <end position="199"/>
    </location>
</feature>
<name>A0A8S0VQ44_CYCAE</name>
<evidence type="ECO:0000256" key="1">
    <source>
        <dbReference type="SAM" id="MobiDB-lite"/>
    </source>
</evidence>
<feature type="compositionally biased region" description="Acidic residues" evidence="1">
    <location>
        <begin position="200"/>
        <end position="212"/>
    </location>
</feature>
<gene>
    <name evidence="3" type="ORF">AAE3_LOCUS1036</name>
</gene>
<comment type="caution">
    <text evidence="3">The sequence shown here is derived from an EMBL/GenBank/DDBJ whole genome shotgun (WGS) entry which is preliminary data.</text>
</comment>
<feature type="chain" id="PRO_5035930246" evidence="2">
    <location>
        <begin position="21"/>
        <end position="361"/>
    </location>
</feature>
<dbReference type="EMBL" id="CACVBS010000002">
    <property type="protein sequence ID" value="CAA7258516.1"/>
    <property type="molecule type" value="Genomic_DNA"/>
</dbReference>
<feature type="compositionally biased region" description="Basic and acidic residues" evidence="1">
    <location>
        <begin position="79"/>
        <end position="119"/>
    </location>
</feature>